<dbReference type="GO" id="GO:0005634">
    <property type="term" value="C:nucleus"/>
    <property type="evidence" value="ECO:0007669"/>
    <property type="project" value="UniProtKB-SubCell"/>
</dbReference>
<evidence type="ECO:0000256" key="6">
    <source>
        <dbReference type="ARBA" id="ARBA00032319"/>
    </source>
</evidence>
<dbReference type="PANTHER" id="PTHR12945">
    <property type="entry name" value="TRANSLATION INITIATION FACTOR EIF3-RELATED"/>
    <property type="match status" value="1"/>
</dbReference>
<protein>
    <recommendedName>
        <fullName evidence="3">tRNA (adenine(58)-N(1))-methyltransferase non-catalytic subunit TRM6</fullName>
    </recommendedName>
    <alternativeName>
        <fullName evidence="6">tRNA(m1A58)-methyltransferase subunit TRM6</fullName>
    </alternativeName>
</protein>
<evidence type="ECO:0000256" key="1">
    <source>
        <dbReference type="ARBA" id="ARBA00004123"/>
    </source>
</evidence>
<dbReference type="PANTHER" id="PTHR12945:SF0">
    <property type="entry name" value="TRNA (ADENINE(58)-N(1))-METHYLTRANSFERASE NON-CATALYTIC SUBUNIT TRM6"/>
    <property type="match status" value="1"/>
</dbReference>
<evidence type="ECO:0000256" key="3">
    <source>
        <dbReference type="ARBA" id="ARBA00021704"/>
    </source>
</evidence>
<gene>
    <name evidence="7" type="ORF">HGUI_00349</name>
</gene>
<comment type="subcellular location">
    <subcellularLocation>
        <location evidence="1">Nucleus</location>
    </subcellularLocation>
</comment>
<dbReference type="Proteomes" id="UP000183365">
    <property type="component" value="Unassembled WGS sequence"/>
</dbReference>
<dbReference type="Pfam" id="PF04189">
    <property type="entry name" value="Gcd10p"/>
    <property type="match status" value="1"/>
</dbReference>
<dbReference type="GO" id="GO:0030488">
    <property type="term" value="P:tRNA methylation"/>
    <property type="evidence" value="ECO:0007669"/>
    <property type="project" value="EnsemblFungi"/>
</dbReference>
<dbReference type="OrthoDB" id="10254665at2759"/>
<dbReference type="EMBL" id="FQNF01000004">
    <property type="protein sequence ID" value="SGZ38149.1"/>
    <property type="molecule type" value="Genomic_DNA"/>
</dbReference>
<name>A0A1L0CHC3_9ASCO</name>
<organism evidence="7 8">
    <name type="scientific">Hanseniaspora guilliermondii</name>
    <dbReference type="NCBI Taxonomy" id="56406"/>
    <lineage>
        <taxon>Eukaryota</taxon>
        <taxon>Fungi</taxon>
        <taxon>Dikarya</taxon>
        <taxon>Ascomycota</taxon>
        <taxon>Saccharomycotina</taxon>
        <taxon>Saccharomycetes</taxon>
        <taxon>Saccharomycodales</taxon>
        <taxon>Saccharomycodaceae</taxon>
        <taxon>Hanseniaspora</taxon>
    </lineage>
</organism>
<comment type="similarity">
    <text evidence="2">Belongs to the TRM6/GCD10 family.</text>
</comment>
<dbReference type="AlphaFoldDB" id="A0A1L0CHC3"/>
<dbReference type="GO" id="GO:0031515">
    <property type="term" value="C:tRNA (m1A) methyltransferase complex"/>
    <property type="evidence" value="ECO:0007669"/>
    <property type="project" value="EnsemblFungi"/>
</dbReference>
<evidence type="ECO:0000256" key="5">
    <source>
        <dbReference type="ARBA" id="ARBA00023242"/>
    </source>
</evidence>
<proteinExistence type="inferred from homology"/>
<evidence type="ECO:0000313" key="8">
    <source>
        <dbReference type="Proteomes" id="UP000183365"/>
    </source>
</evidence>
<dbReference type="VEuPathDB" id="FungiDB:HGUI_00349"/>
<accession>A0A1L0CHC3</accession>
<evidence type="ECO:0000313" key="7">
    <source>
        <dbReference type="EMBL" id="SGZ38149.1"/>
    </source>
</evidence>
<keyword evidence="7" id="KW-0808">Transferase</keyword>
<dbReference type="GO" id="GO:0160107">
    <property type="term" value="F:tRNA (adenine(58)-N1)-methyltransferase activity"/>
    <property type="evidence" value="ECO:0007669"/>
    <property type="project" value="EnsemblFungi"/>
</dbReference>
<reference evidence="8" key="1">
    <citation type="submission" date="2016-11" db="EMBL/GenBank/DDBJ databases">
        <authorList>
            <person name="Guldener U."/>
        </authorList>
    </citation>
    <scope>NUCLEOTIDE SEQUENCE [LARGE SCALE GENOMIC DNA]</scope>
</reference>
<keyword evidence="8" id="KW-1185">Reference proteome</keyword>
<dbReference type="InterPro" id="IPR017423">
    <property type="entry name" value="TRM6"/>
</dbReference>
<keyword evidence="4" id="KW-0819">tRNA processing</keyword>
<keyword evidence="7" id="KW-0489">Methyltransferase</keyword>
<keyword evidence="5" id="KW-0539">Nucleus</keyword>
<evidence type="ECO:0000256" key="4">
    <source>
        <dbReference type="ARBA" id="ARBA00022694"/>
    </source>
</evidence>
<sequence length="456" mass="53302">MAIDHITHIGKDNYIIIQLPNDLYKIYHTGTEVIHLGKYGSFYSKDIIGYPYGTVFDIAYDEKNDTADVVLNHNFTKKSKKEQQHQPGIIKPRLNDTSQTLEITEDILVENFNSESNKLLIDKGSEAQKLKTSDIELLKKNNVNTSKIIKNIITNNENFNLKTKQSQEKYLVRKFKKFSKCFKVERCSPQNILKFLMDKNDMIRINDISLESMGLQLNLSNIQSNGNYLLMDETGGFLIYSVLERMYGGREDDETKNGTITVITETEHPQLDLLKYSNYSEEFLKKTIKYLSVMEILKPQNEEEIAAEFKLLNQNLDINDLKKIEKDKLTPLQQRKLNWYNKQVQIYQISQNFNHYDAFVVQTDFELKDCIQRFHKFIKPGCPIVVFCKFREPLLDLSNEYLMKSNNYLNVKIMQTYCRPYQTKRGKIHPLMTMKSNGGWLLSCYRVLGIDPSDYI</sequence>
<evidence type="ECO:0000256" key="2">
    <source>
        <dbReference type="ARBA" id="ARBA00008320"/>
    </source>
</evidence>